<feature type="compositionally biased region" description="Low complexity" evidence="1">
    <location>
        <begin position="126"/>
        <end position="145"/>
    </location>
</feature>
<dbReference type="EMBL" id="RFFJ01000240">
    <property type="protein sequence ID" value="RMI30441.1"/>
    <property type="molecule type" value="Genomic_DNA"/>
</dbReference>
<organism evidence="2 3">
    <name type="scientific">Streptomyces triticirhizae</name>
    <dbReference type="NCBI Taxonomy" id="2483353"/>
    <lineage>
        <taxon>Bacteria</taxon>
        <taxon>Bacillati</taxon>
        <taxon>Actinomycetota</taxon>
        <taxon>Actinomycetes</taxon>
        <taxon>Kitasatosporales</taxon>
        <taxon>Streptomycetaceae</taxon>
        <taxon>Streptomyces</taxon>
    </lineage>
</organism>
<gene>
    <name evidence="2" type="ORF">EBN88_26725</name>
</gene>
<name>A0A3M2KYT1_9ACTN</name>
<protein>
    <submittedName>
        <fullName evidence="2">Uncharacterized protein</fullName>
    </submittedName>
</protein>
<feature type="compositionally biased region" description="Pro residues" evidence="1">
    <location>
        <begin position="169"/>
        <end position="178"/>
    </location>
</feature>
<evidence type="ECO:0000313" key="3">
    <source>
        <dbReference type="Proteomes" id="UP000278673"/>
    </source>
</evidence>
<feature type="non-terminal residue" evidence="2">
    <location>
        <position position="308"/>
    </location>
</feature>
<dbReference type="AlphaFoldDB" id="A0A3M2KYT1"/>
<feature type="compositionally biased region" description="Basic and acidic residues" evidence="1">
    <location>
        <begin position="182"/>
        <end position="198"/>
    </location>
</feature>
<dbReference type="Proteomes" id="UP000278673">
    <property type="component" value="Unassembled WGS sequence"/>
</dbReference>
<evidence type="ECO:0000313" key="2">
    <source>
        <dbReference type="EMBL" id="RMI30441.1"/>
    </source>
</evidence>
<feature type="compositionally biased region" description="Pro residues" evidence="1">
    <location>
        <begin position="146"/>
        <end position="160"/>
    </location>
</feature>
<keyword evidence="3" id="KW-1185">Reference proteome</keyword>
<evidence type="ECO:0000256" key="1">
    <source>
        <dbReference type="SAM" id="MobiDB-lite"/>
    </source>
</evidence>
<proteinExistence type="predicted"/>
<accession>A0A3M2KYT1</accession>
<comment type="caution">
    <text evidence="2">The sequence shown here is derived from an EMBL/GenBank/DDBJ whole genome shotgun (WGS) entry which is preliminary data.</text>
</comment>
<reference evidence="2 3" key="1">
    <citation type="submission" date="2018-10" db="EMBL/GenBank/DDBJ databases">
        <title>Isolation, diversity and antifungal activity of actinobacteria from wheat.</title>
        <authorList>
            <person name="Han C."/>
        </authorList>
    </citation>
    <scope>NUCLEOTIDE SEQUENCE [LARGE SCALE GENOMIC DNA]</scope>
    <source>
        <strain evidence="2 3">NEAU-YY642</strain>
    </source>
</reference>
<sequence>MVTFAQAQERAERWVNGAGADDPAHEVRVREFNLGFVAWAEDASGGEVGGGRLVIARDSGETTYWPRLPVSEVIRHFEEEYGRTSASVPAPEPPKSVDLEATSFLLTPPQWLQEAADKAGIPDNRPGAAASPASSSTPPSATPSATPSPAPSPPGLPVPPKAGSERPSAPDPFAPPAPAKAEPAKAEPAKAEPTKPEPARAGSTPDPFAPPKPSGPAADSPWAAADVTPGSGNRPAGGASPWAGTDTSGSAEEAEAMAPPATVFSPPLLEDDDRPSPSRAPASEARTTVMPQGSALPATAVQPPIDGG</sequence>
<feature type="region of interest" description="Disordered" evidence="1">
    <location>
        <begin position="119"/>
        <end position="308"/>
    </location>
</feature>